<evidence type="ECO:0000313" key="4">
    <source>
        <dbReference type="Proteomes" id="UP001485043"/>
    </source>
</evidence>
<dbReference type="Proteomes" id="UP001485043">
    <property type="component" value="Unassembled WGS sequence"/>
</dbReference>
<feature type="domain" description="Peptidase S9A N-terminal" evidence="2">
    <location>
        <begin position="32"/>
        <end position="105"/>
    </location>
</feature>
<comment type="caution">
    <text evidence="3">The sequence shown here is derived from an EMBL/GenBank/DDBJ whole genome shotgun (WGS) entry which is preliminary data.</text>
</comment>
<name>A0AAW1SWW3_9CHLO</name>
<dbReference type="EMBL" id="JALJOV010000822">
    <property type="protein sequence ID" value="KAK9861052.1"/>
    <property type="molecule type" value="Genomic_DNA"/>
</dbReference>
<keyword evidence="4" id="KW-1185">Reference proteome</keyword>
<feature type="compositionally biased region" description="Polar residues" evidence="1">
    <location>
        <begin position="203"/>
        <end position="212"/>
    </location>
</feature>
<feature type="region of interest" description="Disordered" evidence="1">
    <location>
        <begin position="183"/>
        <end position="212"/>
    </location>
</feature>
<protein>
    <recommendedName>
        <fullName evidence="2">Peptidase S9A N-terminal domain-containing protein</fullName>
    </recommendedName>
</protein>
<evidence type="ECO:0000313" key="3">
    <source>
        <dbReference type="EMBL" id="KAK9861052.1"/>
    </source>
</evidence>
<reference evidence="3 4" key="1">
    <citation type="journal article" date="2024" name="Nat. Commun.">
        <title>Phylogenomics reveals the evolutionary origins of lichenization in chlorophyte algae.</title>
        <authorList>
            <person name="Puginier C."/>
            <person name="Libourel C."/>
            <person name="Otte J."/>
            <person name="Skaloud P."/>
            <person name="Haon M."/>
            <person name="Grisel S."/>
            <person name="Petersen M."/>
            <person name="Berrin J.G."/>
            <person name="Delaux P.M."/>
            <person name="Dal Grande F."/>
            <person name="Keller J."/>
        </authorList>
    </citation>
    <scope>NUCLEOTIDE SEQUENCE [LARGE SCALE GENOMIC DNA]</scope>
    <source>
        <strain evidence="3 4">SAG 2523</strain>
    </source>
</reference>
<gene>
    <name evidence="3" type="ORF">WJX84_005655</name>
</gene>
<dbReference type="Gene3D" id="2.130.10.120">
    <property type="entry name" value="Prolyl oligopeptidase, N-terminal domain"/>
    <property type="match status" value="1"/>
</dbReference>
<accession>A0AAW1SWW3</accession>
<feature type="region of interest" description="Disordered" evidence="1">
    <location>
        <begin position="129"/>
        <end position="151"/>
    </location>
</feature>
<dbReference type="GO" id="GO:0004252">
    <property type="term" value="F:serine-type endopeptidase activity"/>
    <property type="evidence" value="ECO:0007669"/>
    <property type="project" value="InterPro"/>
</dbReference>
<sequence length="212" mass="23967">MRGRIQEEDQSAPQRSKGWFSYDRTLGGKQYEVWRHQLGKGPGKDQLVYKETNDSFYLSLYRSRSNNLLLIHAWSIGTSDTHLPAAEAPEGELNGIIPRRKNVEYGDTRQMIRKMPPDLGSWPLKVHRQPLSKARSPAELDLSRPPPKSPVSVQKYLAAKAALEKSGLPTVAAHLRTSRMAMGLPVELESSQHHHKNDLPVEQESSQPHHNK</sequence>
<dbReference type="SUPFAM" id="SSF50993">
    <property type="entry name" value="Peptidase/esterase 'gauge' domain"/>
    <property type="match status" value="1"/>
</dbReference>
<dbReference type="Pfam" id="PF02897">
    <property type="entry name" value="Peptidase_S9_N"/>
    <property type="match status" value="1"/>
</dbReference>
<evidence type="ECO:0000259" key="2">
    <source>
        <dbReference type="Pfam" id="PF02897"/>
    </source>
</evidence>
<dbReference type="InterPro" id="IPR023302">
    <property type="entry name" value="Pept_S9A_N"/>
</dbReference>
<organism evidence="3 4">
    <name type="scientific">Apatococcus fuscideae</name>
    <dbReference type="NCBI Taxonomy" id="2026836"/>
    <lineage>
        <taxon>Eukaryota</taxon>
        <taxon>Viridiplantae</taxon>
        <taxon>Chlorophyta</taxon>
        <taxon>core chlorophytes</taxon>
        <taxon>Trebouxiophyceae</taxon>
        <taxon>Chlorellales</taxon>
        <taxon>Chlorellaceae</taxon>
        <taxon>Apatococcus</taxon>
    </lineage>
</organism>
<evidence type="ECO:0000256" key="1">
    <source>
        <dbReference type="SAM" id="MobiDB-lite"/>
    </source>
</evidence>
<dbReference type="AlphaFoldDB" id="A0AAW1SWW3"/>
<proteinExistence type="predicted"/>